<accession>A0AA37QAU6</accession>
<keyword evidence="1" id="KW-0812">Transmembrane</keyword>
<dbReference type="EMBL" id="BRXS01000004">
    <property type="protein sequence ID" value="GLC26281.1"/>
    <property type="molecule type" value="Genomic_DNA"/>
</dbReference>
<gene>
    <name evidence="2" type="ORF">rosag_27940</name>
</gene>
<reference evidence="2" key="1">
    <citation type="submission" date="2022-08" db="EMBL/GenBank/DDBJ databases">
        <title>Draft genome sequencing of Roseisolibacter agri AW1220.</title>
        <authorList>
            <person name="Tobiishi Y."/>
            <person name="Tonouchi A."/>
        </authorList>
    </citation>
    <scope>NUCLEOTIDE SEQUENCE</scope>
    <source>
        <strain evidence="2">AW1220</strain>
    </source>
</reference>
<keyword evidence="1" id="KW-1133">Transmembrane helix</keyword>
<evidence type="ECO:0000313" key="2">
    <source>
        <dbReference type="EMBL" id="GLC26281.1"/>
    </source>
</evidence>
<comment type="caution">
    <text evidence="2">The sequence shown here is derived from an EMBL/GenBank/DDBJ whole genome shotgun (WGS) entry which is preliminary data.</text>
</comment>
<keyword evidence="1" id="KW-0472">Membrane</keyword>
<dbReference type="Proteomes" id="UP001161325">
    <property type="component" value="Unassembled WGS sequence"/>
</dbReference>
<sequence length="347" mass="38117">MYATCLFCHASLGRNEVLEAFPVGRRLAYDAEKGRLWVVCRRCERWNLTPVEERWEAIDAAERLYRGTRLRAATDQVGLARVGDGLELVRIGRPLRPEFAAWRYGDQFGRRRTRMAAAAGFGMLGVGALIAGGVAAGVGIGAFVWLGAQTAQRLVRGNPDAVVARVPYLPDHPVVVTRRMLAETRIVDAADGALGLEVRANRARWYFEGDEAQRALAQLIPAVNRFGGSPDTVRGAVARIEEAGGPEGYLARLRGIGALTRLPARETESHWWGKDEIPQTGLYALRPVDRLAVEMVAHEERERRALLDGELASLERAWREAEEIAAIADGLLEPQGLGARIAALRGR</sequence>
<keyword evidence="3" id="KW-1185">Reference proteome</keyword>
<dbReference type="AlphaFoldDB" id="A0AA37QAU6"/>
<dbReference type="RefSeq" id="WP_284350739.1">
    <property type="nucleotide sequence ID" value="NZ_BRXS01000004.1"/>
</dbReference>
<name>A0AA37QAU6_9BACT</name>
<evidence type="ECO:0000256" key="1">
    <source>
        <dbReference type="SAM" id="Phobius"/>
    </source>
</evidence>
<evidence type="ECO:0000313" key="3">
    <source>
        <dbReference type="Proteomes" id="UP001161325"/>
    </source>
</evidence>
<protein>
    <submittedName>
        <fullName evidence="2">Uncharacterized protein</fullName>
    </submittedName>
</protein>
<feature type="transmembrane region" description="Helical" evidence="1">
    <location>
        <begin position="117"/>
        <end position="146"/>
    </location>
</feature>
<organism evidence="2 3">
    <name type="scientific">Roseisolibacter agri</name>
    <dbReference type="NCBI Taxonomy" id="2014610"/>
    <lineage>
        <taxon>Bacteria</taxon>
        <taxon>Pseudomonadati</taxon>
        <taxon>Gemmatimonadota</taxon>
        <taxon>Gemmatimonadia</taxon>
        <taxon>Gemmatimonadales</taxon>
        <taxon>Gemmatimonadaceae</taxon>
        <taxon>Roseisolibacter</taxon>
    </lineage>
</organism>
<proteinExistence type="predicted"/>